<organism evidence="2 3">
    <name type="scientific">Legionella steelei</name>
    <dbReference type="NCBI Taxonomy" id="947033"/>
    <lineage>
        <taxon>Bacteria</taxon>
        <taxon>Pseudomonadati</taxon>
        <taxon>Pseudomonadota</taxon>
        <taxon>Gammaproteobacteria</taxon>
        <taxon>Legionellales</taxon>
        <taxon>Legionellaceae</taxon>
        <taxon>Legionella</taxon>
    </lineage>
</organism>
<dbReference type="AlphaFoldDB" id="A0A0W0ZRY5"/>
<comment type="caution">
    <text evidence="2">The sequence shown here is derived from an EMBL/GenBank/DDBJ whole genome shotgun (WGS) entry which is preliminary data.</text>
</comment>
<keyword evidence="3" id="KW-1185">Reference proteome</keyword>
<evidence type="ECO:0000313" key="3">
    <source>
        <dbReference type="Proteomes" id="UP000054926"/>
    </source>
</evidence>
<name>A0A0W0ZRY5_9GAMM</name>
<dbReference type="RefSeq" id="WP_058509193.1">
    <property type="nucleotide sequence ID" value="NZ_LNYY01000002.1"/>
</dbReference>
<accession>A0A0W0ZRY5</accession>
<dbReference type="STRING" id="947033.Lste_0175"/>
<protein>
    <submittedName>
        <fullName evidence="2">Double zinc ribbon</fullName>
    </submittedName>
</protein>
<dbReference type="OrthoDB" id="8708757at2"/>
<sequence>MSFLKRMLGNYLGGHSDGYRNSHHGQRNKHNNYSKNLEIGGVSCPRCKVSLASGARFCSQCGSGLENTQCTCGATVAAGAKFFGQCGSSL</sequence>
<dbReference type="PATRIC" id="fig|947033.5.peg.190"/>
<proteinExistence type="predicted"/>
<gene>
    <name evidence="2" type="ORF">Lste_0175</name>
</gene>
<dbReference type="InterPro" id="IPR025874">
    <property type="entry name" value="DZR"/>
</dbReference>
<evidence type="ECO:0000313" key="2">
    <source>
        <dbReference type="EMBL" id="KTD71600.1"/>
    </source>
</evidence>
<feature type="domain" description="DZANK-type" evidence="1">
    <location>
        <begin position="44"/>
        <end position="87"/>
    </location>
</feature>
<reference evidence="2 3" key="1">
    <citation type="submission" date="2015-11" db="EMBL/GenBank/DDBJ databases">
        <title>Genomic analysis of 38 Legionella species identifies large and diverse effector repertoires.</title>
        <authorList>
            <person name="Burstein D."/>
            <person name="Amaro F."/>
            <person name="Zusman T."/>
            <person name="Lifshitz Z."/>
            <person name="Cohen O."/>
            <person name="Gilbert J.A."/>
            <person name="Pupko T."/>
            <person name="Shuman H.A."/>
            <person name="Segal G."/>
        </authorList>
    </citation>
    <scope>NUCLEOTIDE SEQUENCE [LARGE SCALE GENOMIC DNA]</scope>
    <source>
        <strain evidence="2 3">IMVS3376</strain>
    </source>
</reference>
<dbReference type="EMBL" id="LNYY01000002">
    <property type="protein sequence ID" value="KTD71600.1"/>
    <property type="molecule type" value="Genomic_DNA"/>
</dbReference>
<dbReference type="Pfam" id="PF12773">
    <property type="entry name" value="DZR"/>
    <property type="match status" value="1"/>
</dbReference>
<evidence type="ECO:0000259" key="1">
    <source>
        <dbReference type="Pfam" id="PF12773"/>
    </source>
</evidence>
<dbReference type="Proteomes" id="UP000054926">
    <property type="component" value="Unassembled WGS sequence"/>
</dbReference>